<dbReference type="PANTHER" id="PTHR20948:SF2">
    <property type="entry name" value="TRANSMEMBRANE PROTEIN 164"/>
    <property type="match status" value="1"/>
</dbReference>
<feature type="transmembrane region" description="Helical" evidence="1">
    <location>
        <begin position="76"/>
        <end position="99"/>
    </location>
</feature>
<sequence>HYLLLLVPVYLIYTGRFVVFPLSFSYAVLSYALFSLFHSFILSGFGLLTGHNLNYMLVPPNSPIMHSLGKYYRLSIYGVTFICCLVSRFIIVEVFSIGIKIKQWKKANSTMREQGIPQVKGLKIE</sequence>
<organism evidence="2 3">
    <name type="scientific">Podila minutissima</name>
    <dbReference type="NCBI Taxonomy" id="64525"/>
    <lineage>
        <taxon>Eukaryota</taxon>
        <taxon>Fungi</taxon>
        <taxon>Fungi incertae sedis</taxon>
        <taxon>Mucoromycota</taxon>
        <taxon>Mortierellomycotina</taxon>
        <taxon>Mortierellomycetes</taxon>
        <taxon>Mortierellales</taxon>
        <taxon>Mortierellaceae</taxon>
        <taxon>Podila</taxon>
    </lineage>
</organism>
<comment type="caution">
    <text evidence="2">The sequence shown here is derived from an EMBL/GenBank/DDBJ whole genome shotgun (WGS) entry which is preliminary data.</text>
</comment>
<accession>A0A9P5SBY5</accession>
<keyword evidence="1" id="KW-1133">Transmembrane helix</keyword>
<dbReference type="InterPro" id="IPR026508">
    <property type="entry name" value="TMEM164"/>
</dbReference>
<protein>
    <submittedName>
        <fullName evidence="2">Uncharacterized protein</fullName>
    </submittedName>
</protein>
<name>A0A9P5SBY5_9FUNG</name>
<feature type="non-terminal residue" evidence="2">
    <location>
        <position position="1"/>
    </location>
</feature>
<evidence type="ECO:0000313" key="2">
    <source>
        <dbReference type="EMBL" id="KAF9322912.1"/>
    </source>
</evidence>
<proteinExistence type="predicted"/>
<feature type="transmembrane region" description="Helical" evidence="1">
    <location>
        <begin position="6"/>
        <end position="29"/>
    </location>
</feature>
<dbReference type="EMBL" id="JAAAUY010001416">
    <property type="protein sequence ID" value="KAF9322912.1"/>
    <property type="molecule type" value="Genomic_DNA"/>
</dbReference>
<dbReference type="AlphaFoldDB" id="A0A9P5SBY5"/>
<keyword evidence="1" id="KW-0812">Transmembrane</keyword>
<keyword evidence="3" id="KW-1185">Reference proteome</keyword>
<feature type="transmembrane region" description="Helical" evidence="1">
    <location>
        <begin position="36"/>
        <end position="56"/>
    </location>
</feature>
<dbReference type="PANTHER" id="PTHR20948">
    <property type="entry name" value="TRANSMEMBRANE PROTEIN 164"/>
    <property type="match status" value="1"/>
</dbReference>
<evidence type="ECO:0000256" key="1">
    <source>
        <dbReference type="SAM" id="Phobius"/>
    </source>
</evidence>
<reference evidence="2" key="1">
    <citation type="journal article" date="2020" name="Fungal Divers.">
        <title>Resolving the Mortierellaceae phylogeny through synthesis of multi-gene phylogenetics and phylogenomics.</title>
        <authorList>
            <person name="Vandepol N."/>
            <person name="Liber J."/>
            <person name="Desiro A."/>
            <person name="Na H."/>
            <person name="Kennedy M."/>
            <person name="Barry K."/>
            <person name="Grigoriev I.V."/>
            <person name="Miller A.N."/>
            <person name="O'Donnell K."/>
            <person name="Stajich J.E."/>
            <person name="Bonito G."/>
        </authorList>
    </citation>
    <scope>NUCLEOTIDE SEQUENCE</scope>
    <source>
        <strain evidence="2">NVP1</strain>
    </source>
</reference>
<dbReference type="Proteomes" id="UP000696485">
    <property type="component" value="Unassembled WGS sequence"/>
</dbReference>
<gene>
    <name evidence="2" type="ORF">BG006_001952</name>
</gene>
<keyword evidence="1" id="KW-0472">Membrane</keyword>
<dbReference type="Pfam" id="PF14808">
    <property type="entry name" value="TMEM164"/>
    <property type="match status" value="1"/>
</dbReference>
<evidence type="ECO:0000313" key="3">
    <source>
        <dbReference type="Proteomes" id="UP000696485"/>
    </source>
</evidence>